<protein>
    <submittedName>
        <fullName evidence="2">Uncharacterized protein</fullName>
    </submittedName>
</protein>
<dbReference type="EMBL" id="GL377302">
    <property type="protein sequence ID" value="EFJ03772.1"/>
    <property type="molecule type" value="Genomic_DNA"/>
</dbReference>
<sequence length="178" mass="18958">MLSAFIPLALAAAASAKTLRASTTSPYGQSSLNLEPFNTTYGVALSGRNPVQTTIRADLDDAGNLVMECPKAGYIAALIPTDPVQDPAAYHVQFVESAEALPAEAIVGGWALSADRSGLSNDSYTKVENTLIGQGMYTALKVGNDEGYFLSWLNDTAEHHFDTQWYIVFDSTEGVATC</sequence>
<dbReference type="GeneID" id="9584957"/>
<dbReference type="HOGENOM" id="CLU_127819_0_0_1"/>
<keyword evidence="1" id="KW-0732">Signal</keyword>
<dbReference type="KEGG" id="scm:SCHCO_02611300"/>
<evidence type="ECO:0000313" key="2">
    <source>
        <dbReference type="EMBL" id="EFJ03772.1"/>
    </source>
</evidence>
<evidence type="ECO:0000313" key="3">
    <source>
        <dbReference type="Proteomes" id="UP000007431"/>
    </source>
</evidence>
<feature type="signal peptide" evidence="1">
    <location>
        <begin position="1"/>
        <end position="16"/>
    </location>
</feature>
<dbReference type="OrthoDB" id="2921948at2759"/>
<dbReference type="OMA" id="QADGITW"/>
<reference evidence="2 3" key="1">
    <citation type="journal article" date="2010" name="Nat. Biotechnol.">
        <title>Genome sequence of the model mushroom Schizophyllum commune.</title>
        <authorList>
            <person name="Ohm R.A."/>
            <person name="de Jong J.F."/>
            <person name="Lugones L.G."/>
            <person name="Aerts A."/>
            <person name="Kothe E."/>
            <person name="Stajich J.E."/>
            <person name="de Vries R.P."/>
            <person name="Record E."/>
            <person name="Levasseur A."/>
            <person name="Baker S.E."/>
            <person name="Bartholomew K.A."/>
            <person name="Coutinho P.M."/>
            <person name="Erdmann S."/>
            <person name="Fowler T.J."/>
            <person name="Gathman A.C."/>
            <person name="Lombard V."/>
            <person name="Henrissat B."/>
            <person name="Knabe N."/>
            <person name="Kuees U."/>
            <person name="Lilly W.W."/>
            <person name="Lindquist E."/>
            <person name="Lucas S."/>
            <person name="Magnuson J.K."/>
            <person name="Piumi F."/>
            <person name="Raudaskoski M."/>
            <person name="Salamov A."/>
            <person name="Schmutz J."/>
            <person name="Schwarze F.W.M.R."/>
            <person name="vanKuyk P.A."/>
            <person name="Horton J.S."/>
            <person name="Grigoriev I.V."/>
            <person name="Woesten H.A.B."/>
        </authorList>
    </citation>
    <scope>NUCLEOTIDE SEQUENCE [LARGE SCALE GENOMIC DNA]</scope>
    <source>
        <strain evidence="3">H4-8 / FGSC 9210</strain>
    </source>
</reference>
<accession>D8PQP2</accession>
<gene>
    <name evidence="2" type="ORF">SCHCODRAFT_231490</name>
</gene>
<evidence type="ECO:0000256" key="1">
    <source>
        <dbReference type="SAM" id="SignalP"/>
    </source>
</evidence>
<dbReference type="InParanoid" id="D8PQP2"/>
<feature type="chain" id="PRO_5003120218" evidence="1">
    <location>
        <begin position="17"/>
        <end position="178"/>
    </location>
</feature>
<name>D8PQP2_SCHCM</name>
<proteinExistence type="predicted"/>
<dbReference type="VEuPathDB" id="FungiDB:SCHCODRAFT_02611300"/>
<keyword evidence="3" id="KW-1185">Reference proteome</keyword>
<dbReference type="RefSeq" id="XP_003038674.1">
    <property type="nucleotide sequence ID" value="XM_003038628.1"/>
</dbReference>
<dbReference type="AlphaFoldDB" id="D8PQP2"/>
<organism evidence="3">
    <name type="scientific">Schizophyllum commune (strain H4-8 / FGSC 9210)</name>
    <name type="common">Split gill fungus</name>
    <dbReference type="NCBI Taxonomy" id="578458"/>
    <lineage>
        <taxon>Eukaryota</taxon>
        <taxon>Fungi</taxon>
        <taxon>Dikarya</taxon>
        <taxon>Basidiomycota</taxon>
        <taxon>Agaricomycotina</taxon>
        <taxon>Agaricomycetes</taxon>
        <taxon>Agaricomycetidae</taxon>
        <taxon>Agaricales</taxon>
        <taxon>Schizophyllaceae</taxon>
        <taxon>Schizophyllum</taxon>
    </lineage>
</organism>
<dbReference type="Proteomes" id="UP000007431">
    <property type="component" value="Unassembled WGS sequence"/>
</dbReference>